<dbReference type="NCBIfam" id="TIGR00437">
    <property type="entry name" value="feoB"/>
    <property type="match status" value="1"/>
</dbReference>
<dbReference type="EMBL" id="AP026867">
    <property type="protein sequence ID" value="BDS13371.1"/>
    <property type="molecule type" value="Genomic_DNA"/>
</dbReference>
<evidence type="ECO:0000256" key="5">
    <source>
        <dbReference type="ARBA" id="ARBA00022692"/>
    </source>
</evidence>
<feature type="binding site" evidence="14">
    <location>
        <position position="32"/>
    </location>
    <ligand>
        <name>Mg(2+)</name>
        <dbReference type="ChEBI" id="CHEBI:18420"/>
        <label>2</label>
    </ligand>
</feature>
<dbReference type="AlphaFoldDB" id="A0A916DUH8"/>
<keyword evidence="7 15" id="KW-1133">Transmembrane helix</keyword>
<dbReference type="Gene3D" id="3.40.50.300">
    <property type="entry name" value="P-loop containing nucleotide triphosphate hydrolases"/>
    <property type="match status" value="1"/>
</dbReference>
<feature type="binding site" evidence="14">
    <location>
        <position position="28"/>
    </location>
    <ligand>
        <name>Mg(2+)</name>
        <dbReference type="ChEBI" id="CHEBI:18420"/>
        <label>2</label>
    </ligand>
</feature>
<dbReference type="InterPro" id="IPR011640">
    <property type="entry name" value="Fe2_transport_prot_B_C"/>
</dbReference>
<keyword evidence="14" id="KW-0479">Metal-binding</keyword>
<dbReference type="InterPro" id="IPR030389">
    <property type="entry name" value="G_FEOB_dom"/>
</dbReference>
<dbReference type="Pfam" id="PF07664">
    <property type="entry name" value="FeoB_C"/>
    <property type="match status" value="1"/>
</dbReference>
<dbReference type="RefSeq" id="WP_264788651.1">
    <property type="nucleotide sequence ID" value="NZ_AP026867.1"/>
</dbReference>
<feature type="binding site" evidence="13">
    <location>
        <begin position="17"/>
        <end position="24"/>
    </location>
    <ligand>
        <name>GTP</name>
        <dbReference type="ChEBI" id="CHEBI:37565"/>
        <label>1</label>
    </ligand>
</feature>
<dbReference type="SUPFAM" id="SSF52540">
    <property type="entry name" value="P-loop containing nucleoside triphosphate hydrolases"/>
    <property type="match status" value="1"/>
</dbReference>
<evidence type="ECO:0000256" key="10">
    <source>
        <dbReference type="ARBA" id="ARBA00023134"/>
    </source>
</evidence>
<feature type="binding site" evidence="13">
    <location>
        <begin position="64"/>
        <end position="67"/>
    </location>
    <ligand>
        <name>GTP</name>
        <dbReference type="ChEBI" id="CHEBI:37565"/>
        <label>1</label>
    </ligand>
</feature>
<organism evidence="17 18">
    <name type="scientific">Aureispira anguillae</name>
    <dbReference type="NCBI Taxonomy" id="2864201"/>
    <lineage>
        <taxon>Bacteria</taxon>
        <taxon>Pseudomonadati</taxon>
        <taxon>Bacteroidota</taxon>
        <taxon>Saprospiria</taxon>
        <taxon>Saprospirales</taxon>
        <taxon>Saprospiraceae</taxon>
        <taxon>Aureispira</taxon>
    </lineage>
</organism>
<dbReference type="InterPro" id="IPR003373">
    <property type="entry name" value="Fe2_transport_prot-B"/>
</dbReference>
<feature type="transmembrane region" description="Helical" evidence="15">
    <location>
        <begin position="685"/>
        <end position="705"/>
    </location>
</feature>
<sequence>MMITTKELQIQNIALLGNPNAGKSSLFNALTGLNQKVGNYSGVTIDKNTGTWKWKNGKDIELFDLPGIYSLFAKSPDERVVLDPLLNLNSKDRPDLILVVLDASNLSRSLLLLDQIRAFNFPLLVVLNMIDVATDRGIVIDVAALEKKLGLPVVPINARLEQGIKNLENAISTIQAPEIKPPSPLDAPWERELSTQIDIQHSLHAKLLASQYPYLSFLSEKEKTFISKLLDKHQPDLLTLQTQDSKQRLAQLEQLTQEVATAPKTTTTLTERLDKILLHNVWGYVVFFALLLLVFQAIFNLAGPPMDFIDESFANLTGWLSGVLPESLLSNLLTDGIIAGIGGIVIFIPQIAILFALISILDETGYMARVMFLTDKTMSRFGLNGKSIVPLISGAACAVPAVMATRNITSWKERLTTIMVTPLMSCSARLPVYIIFITLVVPSGIAFGPFGLQSLVLAGLYLGGFLAALISAWFFNKILKTEQEEKAFFVMELPSYKLPQWKSIGITIYQKTSEFVFEAGKIIIAISIILWVLATYGPPKAMQQAEQTAIELYQNNPSLANSEAELIASKQLEASFIGQIGHFIEPAIRPLGYDWKIGIALITSFAAREVFVSTMATIYSVGDGEDSEGTLLEKLRTEENPQTGKPVFTTAVSFSLLIFYLFAMQCMATLAIVQRETKSWKWPLIQLLYMTVLAYFGALLTYQLLS</sequence>
<evidence type="ECO:0000256" key="7">
    <source>
        <dbReference type="ARBA" id="ARBA00022989"/>
    </source>
</evidence>
<evidence type="ECO:0000256" key="14">
    <source>
        <dbReference type="PIRSR" id="PIRSR603373-2"/>
    </source>
</evidence>
<reference evidence="17" key="1">
    <citation type="submission" date="2022-09" db="EMBL/GenBank/DDBJ databases">
        <title>Aureispira anguillicida sp. nov., isolated from Leptocephalus of Japanese eel Anguilla japonica.</title>
        <authorList>
            <person name="Yuasa K."/>
            <person name="Mekata T."/>
            <person name="Ikunari K."/>
        </authorList>
    </citation>
    <scope>NUCLEOTIDE SEQUENCE</scope>
    <source>
        <strain evidence="17">EL160426</strain>
    </source>
</reference>
<evidence type="ECO:0000256" key="2">
    <source>
        <dbReference type="ARBA" id="ARBA00022448"/>
    </source>
</evidence>
<evidence type="ECO:0000256" key="13">
    <source>
        <dbReference type="PIRSR" id="PIRSR603373-1"/>
    </source>
</evidence>
<feature type="transmembrane region" description="Helical" evidence="15">
    <location>
        <begin position="430"/>
        <end position="450"/>
    </location>
</feature>
<evidence type="ECO:0000259" key="16">
    <source>
        <dbReference type="PROSITE" id="PS51711"/>
    </source>
</evidence>
<dbReference type="PANTHER" id="PTHR43185:SF1">
    <property type="entry name" value="FE(2+) TRANSPORTER FEOB"/>
    <property type="match status" value="1"/>
</dbReference>
<keyword evidence="5 15" id="KW-0812">Transmembrane</keyword>
<feature type="transmembrane region" description="Helical" evidence="15">
    <location>
        <begin position="651"/>
        <end position="673"/>
    </location>
</feature>
<evidence type="ECO:0000313" key="18">
    <source>
        <dbReference type="Proteomes" id="UP001060919"/>
    </source>
</evidence>
<dbReference type="Pfam" id="PF07670">
    <property type="entry name" value="Gate"/>
    <property type="match status" value="2"/>
</dbReference>
<keyword evidence="18" id="KW-1185">Reference proteome</keyword>
<dbReference type="InterPro" id="IPR011642">
    <property type="entry name" value="Gate_dom"/>
</dbReference>
<feature type="binding site" evidence="13">
    <location>
        <begin position="42"/>
        <end position="46"/>
    </location>
    <ligand>
        <name>GTP</name>
        <dbReference type="ChEBI" id="CHEBI:37565"/>
        <label>1</label>
    </ligand>
</feature>
<dbReference type="GO" id="GO:0005886">
    <property type="term" value="C:plasma membrane"/>
    <property type="evidence" value="ECO:0007669"/>
    <property type="project" value="UniProtKB-SubCell"/>
</dbReference>
<feature type="domain" description="FeoB-type G" evidence="16">
    <location>
        <begin position="10"/>
        <end position="177"/>
    </location>
</feature>
<feature type="binding site" evidence="13">
    <location>
        <begin position="128"/>
        <end position="131"/>
    </location>
    <ligand>
        <name>GTP</name>
        <dbReference type="ChEBI" id="CHEBI:37565"/>
        <label>1</label>
    </ligand>
</feature>
<keyword evidence="2 15" id="KW-0813">Transport</keyword>
<comment type="similarity">
    <text evidence="15">Belongs to the TRAFAC class TrmE-Era-EngA-EngB-Septin-like GTPase superfamily. FeoB GTPase (TC 9.A.8) family.</text>
</comment>
<evidence type="ECO:0000256" key="6">
    <source>
        <dbReference type="ARBA" id="ARBA00022741"/>
    </source>
</evidence>
<dbReference type="GO" id="GO:0046872">
    <property type="term" value="F:metal ion binding"/>
    <property type="evidence" value="ECO:0007669"/>
    <property type="project" value="UniProtKB-KW"/>
</dbReference>
<keyword evidence="3" id="KW-1003">Cell membrane</keyword>
<protein>
    <recommendedName>
        <fullName evidence="12 15">Ferrous iron transport protein B</fullName>
    </recommendedName>
</protein>
<dbReference type="PRINTS" id="PR00326">
    <property type="entry name" value="GTP1OBG"/>
</dbReference>
<keyword evidence="4 15" id="KW-0410">Iron transport</keyword>
<feature type="transmembrane region" description="Helical" evidence="15">
    <location>
        <begin position="281"/>
        <end position="302"/>
    </location>
</feature>
<feature type="transmembrane region" description="Helical" evidence="15">
    <location>
        <begin position="337"/>
        <end position="361"/>
    </location>
</feature>
<feature type="transmembrane region" description="Helical" evidence="15">
    <location>
        <begin position="456"/>
        <end position="476"/>
    </location>
</feature>
<comment type="function">
    <text evidence="15">Probable transporter of a GTP-driven Fe(2+) uptake system.</text>
</comment>
<dbReference type="PROSITE" id="PS51711">
    <property type="entry name" value="G_FEOB"/>
    <property type="match status" value="1"/>
</dbReference>
<dbReference type="GO" id="GO:0005525">
    <property type="term" value="F:GTP binding"/>
    <property type="evidence" value="ECO:0007669"/>
    <property type="project" value="UniProtKB-KW"/>
</dbReference>
<dbReference type="InterPro" id="IPR006073">
    <property type="entry name" value="GTP-bd"/>
</dbReference>
<proteinExistence type="inferred from homology"/>
<feature type="transmembrane region" description="Helical" evidence="15">
    <location>
        <begin position="515"/>
        <end position="534"/>
    </location>
</feature>
<evidence type="ECO:0000256" key="4">
    <source>
        <dbReference type="ARBA" id="ARBA00022496"/>
    </source>
</evidence>
<evidence type="ECO:0000256" key="11">
    <source>
        <dbReference type="ARBA" id="ARBA00023136"/>
    </source>
</evidence>
<evidence type="ECO:0000256" key="8">
    <source>
        <dbReference type="ARBA" id="ARBA00023004"/>
    </source>
</evidence>
<feature type="transmembrane region" description="Helical" evidence="15">
    <location>
        <begin position="388"/>
        <end position="409"/>
    </location>
</feature>
<dbReference type="CDD" id="cd01879">
    <property type="entry name" value="FeoB"/>
    <property type="match status" value="1"/>
</dbReference>
<evidence type="ECO:0000313" key="17">
    <source>
        <dbReference type="EMBL" id="BDS13371.1"/>
    </source>
</evidence>
<keyword evidence="14" id="KW-0460">Magnesium</keyword>
<name>A0A916DUH8_9BACT</name>
<feature type="binding site" evidence="14">
    <location>
        <position position="31"/>
    </location>
    <ligand>
        <name>Mg(2+)</name>
        <dbReference type="ChEBI" id="CHEBI:18420"/>
        <label>2</label>
    </ligand>
</feature>
<dbReference type="GO" id="GO:0015093">
    <property type="term" value="F:ferrous iron transmembrane transporter activity"/>
    <property type="evidence" value="ECO:0007669"/>
    <property type="project" value="UniProtKB-UniRule"/>
</dbReference>
<evidence type="ECO:0000256" key="15">
    <source>
        <dbReference type="RuleBase" id="RU362098"/>
    </source>
</evidence>
<evidence type="ECO:0000256" key="9">
    <source>
        <dbReference type="ARBA" id="ARBA00023065"/>
    </source>
</evidence>
<keyword evidence="10 13" id="KW-0342">GTP-binding</keyword>
<dbReference type="PANTHER" id="PTHR43185">
    <property type="entry name" value="FERROUS IRON TRANSPORT PROTEIN B"/>
    <property type="match status" value="1"/>
</dbReference>
<dbReference type="KEGG" id="aup:AsAng_0041080"/>
<dbReference type="Proteomes" id="UP001060919">
    <property type="component" value="Chromosome"/>
</dbReference>
<keyword evidence="8 15" id="KW-0408">Iron</keyword>
<keyword evidence="11 15" id="KW-0472">Membrane</keyword>
<evidence type="ECO:0000256" key="12">
    <source>
        <dbReference type="NCBIfam" id="TIGR00437"/>
    </source>
</evidence>
<accession>A0A916DUH8</accession>
<evidence type="ECO:0000256" key="3">
    <source>
        <dbReference type="ARBA" id="ARBA00022475"/>
    </source>
</evidence>
<evidence type="ECO:0000256" key="1">
    <source>
        <dbReference type="ARBA" id="ARBA00004651"/>
    </source>
</evidence>
<dbReference type="InterPro" id="IPR050860">
    <property type="entry name" value="FeoB_GTPase"/>
</dbReference>
<gene>
    <name evidence="17" type="ORF">AsAng_0041080</name>
</gene>
<comment type="subcellular location">
    <subcellularLocation>
        <location evidence="15">Cell inner membrane</location>
        <topology evidence="15">Multi-pass membrane protein</topology>
    </subcellularLocation>
    <subcellularLocation>
        <location evidence="1">Cell membrane</location>
        <topology evidence="1">Multi-pass membrane protein</topology>
    </subcellularLocation>
</comment>
<keyword evidence="9" id="KW-0406">Ion transport</keyword>
<keyword evidence="6 13" id="KW-0547">Nucleotide-binding</keyword>
<feature type="binding site" evidence="14">
    <location>
        <position position="29"/>
    </location>
    <ligand>
        <name>Mg(2+)</name>
        <dbReference type="ChEBI" id="CHEBI:18420"/>
        <label>2</label>
    </ligand>
</feature>
<dbReference type="InterPro" id="IPR027417">
    <property type="entry name" value="P-loop_NTPase"/>
</dbReference>
<dbReference type="Pfam" id="PF02421">
    <property type="entry name" value="FeoB_N"/>
    <property type="match status" value="1"/>
</dbReference>